<dbReference type="AlphaFoldDB" id="A0A495PZI1"/>
<name>A0A495PZI1_9FLAO</name>
<dbReference type="GO" id="GO:0042834">
    <property type="term" value="F:peptidoglycan binding"/>
    <property type="evidence" value="ECO:0007669"/>
    <property type="project" value="InterPro"/>
</dbReference>
<dbReference type="Pfam" id="PF05036">
    <property type="entry name" value="SPOR"/>
    <property type="match status" value="1"/>
</dbReference>
<feature type="signal peptide" evidence="1">
    <location>
        <begin position="1"/>
        <end position="25"/>
    </location>
</feature>
<accession>A0A495PZI1</accession>
<comment type="caution">
    <text evidence="3">The sequence shown here is derived from an EMBL/GenBank/DDBJ whole genome shotgun (WGS) entry which is preliminary data.</text>
</comment>
<dbReference type="OrthoDB" id="2473397at2"/>
<dbReference type="InterPro" id="IPR007730">
    <property type="entry name" value="SPOR-like_dom"/>
</dbReference>
<evidence type="ECO:0000259" key="2">
    <source>
        <dbReference type="Pfam" id="PF05036"/>
    </source>
</evidence>
<sequence length="130" mass="15187">MRILKIKDCFFICLFLFGMQQIAVAQTGKVSIQQDANIPNLLEMKSEMTKDGKFGERYKIQLYYGDNNSASDVIKRFRSLYSEWPSQIIYETPNYKVWIGNFRNRLEADRALMKVKGDFPSAFIPKPQRS</sequence>
<dbReference type="Proteomes" id="UP000276282">
    <property type="component" value="Unassembled WGS sequence"/>
</dbReference>
<organism evidence="3 4">
    <name type="scientific">Gillisia mitskevichiae</name>
    <dbReference type="NCBI Taxonomy" id="270921"/>
    <lineage>
        <taxon>Bacteria</taxon>
        <taxon>Pseudomonadati</taxon>
        <taxon>Bacteroidota</taxon>
        <taxon>Flavobacteriia</taxon>
        <taxon>Flavobacteriales</taxon>
        <taxon>Flavobacteriaceae</taxon>
        <taxon>Gillisia</taxon>
    </lineage>
</organism>
<feature type="domain" description="SPOR" evidence="2">
    <location>
        <begin position="56"/>
        <end position="124"/>
    </location>
</feature>
<proteinExistence type="predicted"/>
<dbReference type="RefSeq" id="WP_121344675.1">
    <property type="nucleotide sequence ID" value="NZ_RBLG01000001.1"/>
</dbReference>
<dbReference type="EMBL" id="RBLG01000001">
    <property type="protein sequence ID" value="RKS55930.1"/>
    <property type="molecule type" value="Genomic_DNA"/>
</dbReference>
<keyword evidence="4" id="KW-1185">Reference proteome</keyword>
<keyword evidence="1" id="KW-0732">Signal</keyword>
<evidence type="ECO:0000256" key="1">
    <source>
        <dbReference type="SAM" id="SignalP"/>
    </source>
</evidence>
<gene>
    <name evidence="3" type="ORF">BC962_0905</name>
</gene>
<reference evidence="3 4" key="1">
    <citation type="submission" date="2018-10" db="EMBL/GenBank/DDBJ databases">
        <title>Genomic Encyclopedia of Archaeal and Bacterial Type Strains, Phase II (KMG-II): from individual species to whole genera.</title>
        <authorList>
            <person name="Goeker M."/>
        </authorList>
    </citation>
    <scope>NUCLEOTIDE SEQUENCE [LARGE SCALE GENOMIC DNA]</scope>
    <source>
        <strain evidence="3 4">DSM 19839</strain>
    </source>
</reference>
<dbReference type="InterPro" id="IPR036680">
    <property type="entry name" value="SPOR-like_sf"/>
</dbReference>
<evidence type="ECO:0000313" key="4">
    <source>
        <dbReference type="Proteomes" id="UP000276282"/>
    </source>
</evidence>
<feature type="chain" id="PRO_5019777248" evidence="1">
    <location>
        <begin position="26"/>
        <end position="130"/>
    </location>
</feature>
<protein>
    <submittedName>
        <fullName evidence="3">Sporulation related protein</fullName>
    </submittedName>
</protein>
<evidence type="ECO:0000313" key="3">
    <source>
        <dbReference type="EMBL" id="RKS55930.1"/>
    </source>
</evidence>
<dbReference type="Gene3D" id="3.30.70.1070">
    <property type="entry name" value="Sporulation related repeat"/>
    <property type="match status" value="1"/>
</dbReference>